<evidence type="ECO:0000313" key="1">
    <source>
        <dbReference type="EMBL" id="MFA0812030.1"/>
    </source>
</evidence>
<accession>A0ABV4P111</accession>
<comment type="caution">
    <text evidence="1">The sequence shown here is derived from an EMBL/GenBank/DDBJ whole genome shotgun (WGS) entry which is preliminary data.</text>
</comment>
<organism evidence="1 2">
    <name type="scientific">Microbulbifer epialgicus</name>
    <dbReference type="NCBI Taxonomy" id="393907"/>
    <lineage>
        <taxon>Bacteria</taxon>
        <taxon>Pseudomonadati</taxon>
        <taxon>Pseudomonadota</taxon>
        <taxon>Gammaproteobacteria</taxon>
        <taxon>Cellvibrionales</taxon>
        <taxon>Microbulbiferaceae</taxon>
        <taxon>Microbulbifer</taxon>
    </lineage>
</organism>
<sequence length="64" mass="7269">MNMLLGFDSPDGDHTATLGYNVFGERLYVAGRNLDPDAYEQPFHLLDLTYSWCPTEEVTIKAKM</sequence>
<evidence type="ECO:0000313" key="2">
    <source>
        <dbReference type="Proteomes" id="UP001569428"/>
    </source>
</evidence>
<name>A0ABV4P111_9GAMM</name>
<dbReference type="EMBL" id="JBGMEK010000031">
    <property type="protein sequence ID" value="MFA0812030.1"/>
    <property type="molecule type" value="Genomic_DNA"/>
</dbReference>
<reference evidence="1 2" key="1">
    <citation type="submission" date="2024-08" db="EMBL/GenBank/DDBJ databases">
        <authorList>
            <person name="Ishaq N."/>
        </authorList>
    </citation>
    <scope>NUCLEOTIDE SEQUENCE [LARGE SCALE GENOMIC DNA]</scope>
    <source>
        <strain evidence="1 2">DSM 18651</strain>
    </source>
</reference>
<gene>
    <name evidence="1" type="ORF">ACCI49_14015</name>
</gene>
<dbReference type="RefSeq" id="WP_371839645.1">
    <property type="nucleotide sequence ID" value="NZ_JBGMEK010000031.1"/>
</dbReference>
<dbReference type="Proteomes" id="UP001569428">
    <property type="component" value="Unassembled WGS sequence"/>
</dbReference>
<keyword evidence="2" id="KW-1185">Reference proteome</keyword>
<proteinExistence type="predicted"/>
<protein>
    <submittedName>
        <fullName evidence="1">Uncharacterized protein</fullName>
    </submittedName>
</protein>